<dbReference type="SUPFAM" id="SSF52833">
    <property type="entry name" value="Thioredoxin-like"/>
    <property type="match status" value="1"/>
</dbReference>
<evidence type="ECO:0000259" key="2">
    <source>
        <dbReference type="Pfam" id="PF06110"/>
    </source>
</evidence>
<dbReference type="PANTHER" id="PTHR12452">
    <property type="entry name" value="42-9-9 PROTEIN-RELATED"/>
    <property type="match status" value="1"/>
</dbReference>
<gene>
    <name evidence="3" type="ORF">RAG0_03609</name>
</gene>
<dbReference type="GO" id="GO:0047134">
    <property type="term" value="F:protein-disulfide reductase [NAD(P)H] activity"/>
    <property type="evidence" value="ECO:0007669"/>
    <property type="project" value="InterPro"/>
</dbReference>
<dbReference type="GO" id="GO:0005829">
    <property type="term" value="C:cytosol"/>
    <property type="evidence" value="ECO:0007669"/>
    <property type="project" value="TreeGrafter"/>
</dbReference>
<proteinExistence type="inferred from homology"/>
<keyword evidence="4" id="KW-1185">Reference proteome</keyword>
<dbReference type="PANTHER" id="PTHR12452:SF0">
    <property type="entry name" value="THIOREDOXIN DOMAIN-CONTAINING PROTEIN 17"/>
    <property type="match status" value="1"/>
</dbReference>
<dbReference type="InterPro" id="IPR010357">
    <property type="entry name" value="TXNDC17_dom"/>
</dbReference>
<dbReference type="InterPro" id="IPR045108">
    <property type="entry name" value="TXNDC17-like"/>
</dbReference>
<dbReference type="InterPro" id="IPR036249">
    <property type="entry name" value="Thioredoxin-like_sf"/>
</dbReference>
<name>A0A1E1K572_9HELO</name>
<comment type="similarity">
    <text evidence="1">Belongs to the thioredoxin family.</text>
</comment>
<dbReference type="Pfam" id="PF06110">
    <property type="entry name" value="TXD17-like_Trx"/>
    <property type="match status" value="1"/>
</dbReference>
<evidence type="ECO:0000256" key="1">
    <source>
        <dbReference type="ARBA" id="ARBA00008987"/>
    </source>
</evidence>
<feature type="domain" description="Thioredoxin" evidence="2">
    <location>
        <begin position="21"/>
        <end position="116"/>
    </location>
</feature>
<dbReference type="Proteomes" id="UP000178912">
    <property type="component" value="Unassembled WGS sequence"/>
</dbReference>
<organism evidence="3 4">
    <name type="scientific">Rhynchosporium agropyri</name>
    <dbReference type="NCBI Taxonomy" id="914238"/>
    <lineage>
        <taxon>Eukaryota</taxon>
        <taxon>Fungi</taxon>
        <taxon>Dikarya</taxon>
        <taxon>Ascomycota</taxon>
        <taxon>Pezizomycotina</taxon>
        <taxon>Leotiomycetes</taxon>
        <taxon>Helotiales</taxon>
        <taxon>Ploettnerulaceae</taxon>
        <taxon>Rhynchosporium</taxon>
    </lineage>
</organism>
<dbReference type="AlphaFoldDB" id="A0A1E1K572"/>
<dbReference type="Gene3D" id="3.40.30.10">
    <property type="entry name" value="Glutaredoxin"/>
    <property type="match status" value="1"/>
</dbReference>
<sequence>MPLEISTESPSELLASLKASATSSSKPSFAIIYATLTDGRSWCGDCRDAEPFVDRKFAEGEEAVKVVYAGQRDEWRKQDNPWKAAPFEIEALPTLVKYTVDGNVEKLVEAGVYDQRKLDEFVGF</sequence>
<reference evidence="4" key="1">
    <citation type="submission" date="2016-03" db="EMBL/GenBank/DDBJ databases">
        <authorList>
            <person name="Guldener U."/>
        </authorList>
    </citation>
    <scope>NUCLEOTIDE SEQUENCE [LARGE SCALE GENOMIC DNA]</scope>
    <source>
        <strain evidence="4">04CH-RAC-A.6.1</strain>
    </source>
</reference>
<dbReference type="EMBL" id="FJUX01000015">
    <property type="protein sequence ID" value="CZS93235.1"/>
    <property type="molecule type" value="Genomic_DNA"/>
</dbReference>
<accession>A0A1E1K572</accession>
<dbReference type="OrthoDB" id="78947at2759"/>
<protein>
    <recommendedName>
        <fullName evidence="2">Thioredoxin domain-containing protein</fullName>
    </recommendedName>
</protein>
<evidence type="ECO:0000313" key="3">
    <source>
        <dbReference type="EMBL" id="CZS93235.1"/>
    </source>
</evidence>
<evidence type="ECO:0000313" key="4">
    <source>
        <dbReference type="Proteomes" id="UP000178912"/>
    </source>
</evidence>